<keyword evidence="4" id="KW-1185">Reference proteome</keyword>
<evidence type="ECO:0000256" key="1">
    <source>
        <dbReference type="SAM" id="Phobius"/>
    </source>
</evidence>
<feature type="signal peptide" evidence="2">
    <location>
        <begin position="1"/>
        <end position="22"/>
    </location>
</feature>
<reference evidence="4" key="1">
    <citation type="journal article" date="2019" name="Int. J. Syst. Evol. Microbiol.">
        <title>The Global Catalogue of Microorganisms (GCM) 10K type strain sequencing project: providing services to taxonomists for standard genome sequencing and annotation.</title>
        <authorList>
            <consortium name="The Broad Institute Genomics Platform"/>
            <consortium name="The Broad Institute Genome Sequencing Center for Infectious Disease"/>
            <person name="Wu L."/>
            <person name="Ma J."/>
        </authorList>
    </citation>
    <scope>NUCLEOTIDE SEQUENCE [LARGE SCALE GENOMIC DNA]</scope>
    <source>
        <strain evidence="4">JCM 13476</strain>
    </source>
</reference>
<keyword evidence="1" id="KW-0812">Transmembrane</keyword>
<keyword evidence="2" id="KW-0732">Signal</keyword>
<dbReference type="EMBL" id="BAAAEJ010000007">
    <property type="protein sequence ID" value="GAA0389237.1"/>
    <property type="molecule type" value="Genomic_DNA"/>
</dbReference>
<proteinExistence type="predicted"/>
<gene>
    <name evidence="3" type="ORF">GCM10009093_14850</name>
</gene>
<keyword evidence="1" id="KW-1133">Transmembrane helix</keyword>
<evidence type="ECO:0000313" key="4">
    <source>
        <dbReference type="Proteomes" id="UP001500791"/>
    </source>
</evidence>
<feature type="transmembrane region" description="Helical" evidence="1">
    <location>
        <begin position="46"/>
        <end position="69"/>
    </location>
</feature>
<dbReference type="RefSeq" id="WP_167176400.1">
    <property type="nucleotide sequence ID" value="NZ_BAAAEJ010000007.1"/>
</dbReference>
<feature type="transmembrane region" description="Helical" evidence="1">
    <location>
        <begin position="76"/>
        <end position="100"/>
    </location>
</feature>
<dbReference type="Proteomes" id="UP001500791">
    <property type="component" value="Unassembled WGS sequence"/>
</dbReference>
<evidence type="ECO:0000256" key="2">
    <source>
        <dbReference type="SAM" id="SignalP"/>
    </source>
</evidence>
<name>A0ABP3I4N4_9CAUL</name>
<keyword evidence="1" id="KW-0472">Membrane</keyword>
<feature type="chain" id="PRO_5046578470" evidence="2">
    <location>
        <begin position="23"/>
        <end position="155"/>
    </location>
</feature>
<evidence type="ECO:0000313" key="3">
    <source>
        <dbReference type="EMBL" id="GAA0389237.1"/>
    </source>
</evidence>
<accession>A0ABP3I4N4</accession>
<comment type="caution">
    <text evidence="3">The sequence shown here is derived from an EMBL/GenBank/DDBJ whole genome shotgun (WGS) entry which is preliminary data.</text>
</comment>
<sequence length="155" mass="16991">MFLVTGLMLAVLMLAATPQGRAAGQAWVRDIAQRLNAITSGQVLFYAALALAGLGLVVLFEAEGLRVFAMVAPEAVMWFAAFDMAIMLDAMVLLAGLGAMQKLRTAMNGLRQWQAWIVAVVRRGAIQRRKRPARTSILARRKDRDDPDPRGLVWA</sequence>
<protein>
    <submittedName>
        <fullName evidence="3">Uncharacterized protein</fullName>
    </submittedName>
</protein>
<organism evidence="3 4">
    <name type="scientific">Brevundimonas terrae</name>
    <dbReference type="NCBI Taxonomy" id="363631"/>
    <lineage>
        <taxon>Bacteria</taxon>
        <taxon>Pseudomonadati</taxon>
        <taxon>Pseudomonadota</taxon>
        <taxon>Alphaproteobacteria</taxon>
        <taxon>Caulobacterales</taxon>
        <taxon>Caulobacteraceae</taxon>
        <taxon>Brevundimonas</taxon>
    </lineage>
</organism>